<name>A0A7J5D6U9_9ACTN</name>
<proteinExistence type="predicted"/>
<protein>
    <submittedName>
        <fullName evidence="2">Uncharacterized protein</fullName>
    </submittedName>
</protein>
<evidence type="ECO:0000256" key="1">
    <source>
        <dbReference type="SAM" id="MobiDB-lite"/>
    </source>
</evidence>
<sequence>MPGHPSPGVSGLTPIRCRAPSSRPGGVREQTTREHRNKVHDLLGRGRGNSASRRSPRSGSPADRRRIDEEHAELRAGRPPVQSGDPEDGSFGSPAEPPPLTVRTRALRPEAVPDGRALDDNAPVRSNGAARRGT</sequence>
<evidence type="ECO:0000313" key="2">
    <source>
        <dbReference type="EMBL" id="KAB1980822.1"/>
    </source>
</evidence>
<feature type="compositionally biased region" description="Basic and acidic residues" evidence="1">
    <location>
        <begin position="107"/>
        <end position="119"/>
    </location>
</feature>
<accession>A0A7J5D6U9</accession>
<reference evidence="2 3" key="1">
    <citation type="submission" date="2019-09" db="EMBL/GenBank/DDBJ databases">
        <title>Isolation and identification of active actinomycetes.</title>
        <authorList>
            <person name="Yu Z."/>
            <person name="Han C."/>
            <person name="Yu B."/>
        </authorList>
    </citation>
    <scope>NUCLEOTIDE SEQUENCE [LARGE SCALE GENOMIC DNA]</scope>
    <source>
        <strain evidence="2 3">NEAU-H2</strain>
    </source>
</reference>
<feature type="compositionally biased region" description="Low complexity" evidence="1">
    <location>
        <begin position="48"/>
        <end position="61"/>
    </location>
</feature>
<organism evidence="2 3">
    <name type="scientific">Streptomyces triticiradicis</name>
    <dbReference type="NCBI Taxonomy" id="2651189"/>
    <lineage>
        <taxon>Bacteria</taxon>
        <taxon>Bacillati</taxon>
        <taxon>Actinomycetota</taxon>
        <taxon>Actinomycetes</taxon>
        <taxon>Kitasatosporales</taxon>
        <taxon>Streptomycetaceae</taxon>
        <taxon>Streptomyces</taxon>
    </lineage>
</organism>
<dbReference type="AlphaFoldDB" id="A0A7J5D6U9"/>
<feature type="compositionally biased region" description="Basic and acidic residues" evidence="1">
    <location>
        <begin position="62"/>
        <end position="76"/>
    </location>
</feature>
<gene>
    <name evidence="2" type="ORF">F8144_33415</name>
</gene>
<keyword evidence="3" id="KW-1185">Reference proteome</keyword>
<dbReference type="Proteomes" id="UP000442990">
    <property type="component" value="Unassembled WGS sequence"/>
</dbReference>
<dbReference type="EMBL" id="WBKG01000036">
    <property type="protein sequence ID" value="KAB1980822.1"/>
    <property type="molecule type" value="Genomic_DNA"/>
</dbReference>
<comment type="caution">
    <text evidence="2">The sequence shown here is derived from an EMBL/GenBank/DDBJ whole genome shotgun (WGS) entry which is preliminary data.</text>
</comment>
<feature type="compositionally biased region" description="Basic and acidic residues" evidence="1">
    <location>
        <begin position="30"/>
        <end position="44"/>
    </location>
</feature>
<evidence type="ECO:0000313" key="3">
    <source>
        <dbReference type="Proteomes" id="UP000442990"/>
    </source>
</evidence>
<feature type="region of interest" description="Disordered" evidence="1">
    <location>
        <begin position="1"/>
        <end position="134"/>
    </location>
</feature>